<dbReference type="PANTHER" id="PTHR33558">
    <property type="entry name" value="GLUTAREDOXIN-LIKE PROTEIN C5ORF63 HOMOLOG"/>
    <property type="match status" value="1"/>
</dbReference>
<keyword evidence="1" id="KW-0813">Transport</keyword>
<name>A0ABN8LL33_9CNID</name>
<dbReference type="PANTHER" id="PTHR33558:SF1">
    <property type="entry name" value="GLUTAREDOXIN-LIKE PROTEIN C5ORF63 HOMOLOG"/>
    <property type="match status" value="1"/>
</dbReference>
<keyword evidence="3" id="KW-1185">Reference proteome</keyword>
<protein>
    <recommendedName>
        <fullName evidence="1">Glutaredoxin-like protein</fullName>
    </recommendedName>
</protein>
<gene>
    <name evidence="2" type="ORF">PEVE_00027574</name>
</gene>
<accession>A0ABN8LL33</accession>
<proteinExistence type="inferred from homology"/>
<evidence type="ECO:0000313" key="3">
    <source>
        <dbReference type="Proteomes" id="UP001159427"/>
    </source>
</evidence>
<dbReference type="Pfam" id="PF05768">
    <property type="entry name" value="Glrx-like"/>
    <property type="match status" value="1"/>
</dbReference>
<dbReference type="InterPro" id="IPR008554">
    <property type="entry name" value="Glutaredoxin-like"/>
</dbReference>
<comment type="similarity">
    <text evidence="1">Belongs to the glutaredoxin family.</text>
</comment>
<sequence length="120" mass="13883">MGSKVWKFSVSIAGKLQPKALGRAELRLPSTKPSLPILTLYTKQVCPLCDDAKAVLESFKHRFHFEQVDITEKGNEAWFSKYKYEIPVFHLNGTFLMKHRVNEELLEKELRKCEDNQDAT</sequence>
<comment type="caution">
    <text evidence="2">The sequence shown here is derived from an EMBL/GenBank/DDBJ whole genome shotgun (WGS) entry which is preliminary data.</text>
</comment>
<organism evidence="2 3">
    <name type="scientific">Porites evermanni</name>
    <dbReference type="NCBI Taxonomy" id="104178"/>
    <lineage>
        <taxon>Eukaryota</taxon>
        <taxon>Metazoa</taxon>
        <taxon>Cnidaria</taxon>
        <taxon>Anthozoa</taxon>
        <taxon>Hexacorallia</taxon>
        <taxon>Scleractinia</taxon>
        <taxon>Fungiina</taxon>
        <taxon>Poritidae</taxon>
        <taxon>Porites</taxon>
    </lineage>
</organism>
<dbReference type="InterPro" id="IPR036249">
    <property type="entry name" value="Thioredoxin-like_sf"/>
</dbReference>
<dbReference type="Proteomes" id="UP001159427">
    <property type="component" value="Unassembled WGS sequence"/>
</dbReference>
<keyword evidence="1" id="KW-0249">Electron transport</keyword>
<reference evidence="2 3" key="1">
    <citation type="submission" date="2022-05" db="EMBL/GenBank/DDBJ databases">
        <authorList>
            <consortium name="Genoscope - CEA"/>
            <person name="William W."/>
        </authorList>
    </citation>
    <scope>NUCLEOTIDE SEQUENCE [LARGE SCALE GENOMIC DNA]</scope>
</reference>
<evidence type="ECO:0000256" key="1">
    <source>
        <dbReference type="RuleBase" id="RU363082"/>
    </source>
</evidence>
<dbReference type="InterPro" id="IPR052565">
    <property type="entry name" value="Glutaredoxin-like_YDR286C"/>
</dbReference>
<dbReference type="SUPFAM" id="SSF52833">
    <property type="entry name" value="Thioredoxin-like"/>
    <property type="match status" value="1"/>
</dbReference>
<dbReference type="EMBL" id="CALNXI010000038">
    <property type="protein sequence ID" value="CAH3016249.1"/>
    <property type="molecule type" value="Genomic_DNA"/>
</dbReference>
<dbReference type="Gene3D" id="3.40.30.10">
    <property type="entry name" value="Glutaredoxin"/>
    <property type="match status" value="1"/>
</dbReference>
<evidence type="ECO:0000313" key="2">
    <source>
        <dbReference type="EMBL" id="CAH3016249.1"/>
    </source>
</evidence>